<dbReference type="EMBL" id="JACXJA010000027">
    <property type="protein sequence ID" value="MBD2864129.1"/>
    <property type="molecule type" value="Genomic_DNA"/>
</dbReference>
<reference evidence="1" key="1">
    <citation type="submission" date="2020-09" db="EMBL/GenBank/DDBJ databases">
        <title>A novel bacterium of genus Paenibacillus, isolated from South China Sea.</title>
        <authorList>
            <person name="Huang H."/>
            <person name="Mo K."/>
            <person name="Hu Y."/>
        </authorList>
    </citation>
    <scope>NUCLEOTIDE SEQUENCE</scope>
    <source>
        <strain evidence="1">IB182363</strain>
    </source>
</reference>
<sequence length="104" mass="12046">MKSKKRIVTGIVVSLSLVLAIVGYQIADRRIVAEVKSSEANVKLYDNAKYILFLNWSEQRNAYWIHALYQGKINIDGKDLRERDLYLHDDGFKKLKDSAFNNLK</sequence>
<accession>A0A927CB14</accession>
<gene>
    <name evidence="1" type="ORF">IDH45_19285</name>
</gene>
<proteinExistence type="predicted"/>
<dbReference type="RefSeq" id="WP_190929756.1">
    <property type="nucleotide sequence ID" value="NZ_JACXJA010000027.1"/>
</dbReference>
<name>A0A927CB14_9BACL</name>
<evidence type="ECO:0000313" key="1">
    <source>
        <dbReference type="EMBL" id="MBD2864129.1"/>
    </source>
</evidence>
<keyword evidence="2" id="KW-1185">Reference proteome</keyword>
<organism evidence="1 2">
    <name type="scientific">Paenibacillus oceani</name>
    <dbReference type="NCBI Taxonomy" id="2772510"/>
    <lineage>
        <taxon>Bacteria</taxon>
        <taxon>Bacillati</taxon>
        <taxon>Bacillota</taxon>
        <taxon>Bacilli</taxon>
        <taxon>Bacillales</taxon>
        <taxon>Paenibacillaceae</taxon>
        <taxon>Paenibacillus</taxon>
    </lineage>
</organism>
<dbReference type="Proteomes" id="UP000639396">
    <property type="component" value="Unassembled WGS sequence"/>
</dbReference>
<comment type="caution">
    <text evidence="1">The sequence shown here is derived from an EMBL/GenBank/DDBJ whole genome shotgun (WGS) entry which is preliminary data.</text>
</comment>
<evidence type="ECO:0000313" key="2">
    <source>
        <dbReference type="Proteomes" id="UP000639396"/>
    </source>
</evidence>
<protein>
    <submittedName>
        <fullName evidence="1">Uncharacterized protein</fullName>
    </submittedName>
</protein>
<dbReference type="AlphaFoldDB" id="A0A927CB14"/>